<organism evidence="2 3">
    <name type="scientific">Apilactobacillus micheneri</name>
    <dbReference type="NCBI Taxonomy" id="1899430"/>
    <lineage>
        <taxon>Bacteria</taxon>
        <taxon>Bacillati</taxon>
        <taxon>Bacillota</taxon>
        <taxon>Bacilli</taxon>
        <taxon>Lactobacillales</taxon>
        <taxon>Lactobacillaceae</taxon>
        <taxon>Apilactobacillus</taxon>
    </lineage>
</organism>
<accession>A0A9Q8IMF3</accession>
<dbReference type="GeneID" id="58108055"/>
<proteinExistence type="predicted"/>
<name>A0A9Q8IMF3_9LACO</name>
<keyword evidence="1" id="KW-0472">Membrane</keyword>
<dbReference type="Pfam" id="PF09911">
    <property type="entry name" value="DUF2140"/>
    <property type="match status" value="1"/>
</dbReference>
<dbReference type="AlphaFoldDB" id="A0A9Q8IMF3"/>
<protein>
    <submittedName>
        <fullName evidence="2">DUF2140 family protein</fullName>
    </submittedName>
</protein>
<evidence type="ECO:0000313" key="3">
    <source>
        <dbReference type="Proteomes" id="UP000784700"/>
    </source>
</evidence>
<dbReference type="Proteomes" id="UP000784700">
    <property type="component" value="Unassembled WGS sequence"/>
</dbReference>
<dbReference type="RefSeq" id="WP_140924062.1">
    <property type="nucleotide sequence ID" value="NZ_QUBF01000002.1"/>
</dbReference>
<keyword evidence="1" id="KW-1133">Transmembrane helix</keyword>
<dbReference type="InterPro" id="IPR018672">
    <property type="entry name" value="DUF2140"/>
</dbReference>
<evidence type="ECO:0000313" key="2">
    <source>
        <dbReference type="EMBL" id="TPR45089.1"/>
    </source>
</evidence>
<gene>
    <name evidence="2" type="ORF">DY130_02535</name>
</gene>
<reference evidence="2" key="1">
    <citation type="submission" date="2018-08" db="EMBL/GenBank/DDBJ databases">
        <title>Comparative genomics of wild bee and flower associated Lactobacillus reveals potential adaptation to the bee host.</title>
        <authorList>
            <person name="Vuong H.Q."/>
            <person name="Mcfrederick Q.S."/>
        </authorList>
    </citation>
    <scope>NUCLEOTIDE SEQUENCE</scope>
    <source>
        <strain evidence="2">HV_63</strain>
    </source>
</reference>
<keyword evidence="1" id="KW-0812">Transmembrane</keyword>
<dbReference type="EMBL" id="QUBG01000002">
    <property type="protein sequence ID" value="TPR45089.1"/>
    <property type="molecule type" value="Genomic_DNA"/>
</dbReference>
<feature type="transmembrane region" description="Helical" evidence="1">
    <location>
        <begin position="12"/>
        <end position="30"/>
    </location>
</feature>
<comment type="caution">
    <text evidence="2">The sequence shown here is derived from an EMBL/GenBank/DDBJ whole genome shotgun (WGS) entry which is preliminary data.</text>
</comment>
<sequence>MHKTRKNSIFKYLFFILIILIISGFGYLWFQIHGSTVNPSQNNNTSKDQTPISVQLNKNQINSLSSYYLKNFDEHHNSSMDYKFILDKKAYVYGNIKILGSKVNYVLSMNPKLLDDGNIELDTNNLEIGHLDIPAKFVIAYVGKKYHIPNWIELNSKENKIILHINELGGKNKVSYQANKIDMSGDGDFRFKALVPNS</sequence>
<evidence type="ECO:0000256" key="1">
    <source>
        <dbReference type="SAM" id="Phobius"/>
    </source>
</evidence>